<dbReference type="Proteomes" id="UP001144280">
    <property type="component" value="Unassembled WGS sequence"/>
</dbReference>
<evidence type="ECO:0000313" key="5">
    <source>
        <dbReference type="Proteomes" id="UP001144280"/>
    </source>
</evidence>
<organism evidence="4 5">
    <name type="scientific">Phytohabitans aurantiacus</name>
    <dbReference type="NCBI Taxonomy" id="3016789"/>
    <lineage>
        <taxon>Bacteria</taxon>
        <taxon>Bacillati</taxon>
        <taxon>Actinomycetota</taxon>
        <taxon>Actinomycetes</taxon>
        <taxon>Micromonosporales</taxon>
        <taxon>Micromonosporaceae</taxon>
    </lineage>
</organism>
<dbReference type="Gene3D" id="3.40.710.10">
    <property type="entry name" value="DD-peptidase/beta-lactamase superfamily"/>
    <property type="match status" value="1"/>
</dbReference>
<dbReference type="PANTHER" id="PTHR46825:SF7">
    <property type="entry name" value="D-ALANYL-D-ALANINE CARBOXYPEPTIDASE"/>
    <property type="match status" value="1"/>
</dbReference>
<accession>A0ABQ5R7P1</accession>
<dbReference type="InterPro" id="IPR050491">
    <property type="entry name" value="AmpC-like"/>
</dbReference>
<feature type="region of interest" description="Disordered" evidence="1">
    <location>
        <begin position="25"/>
        <end position="47"/>
    </location>
</feature>
<sequence>MRTSTRALVALTCLAAVTGTIPSAAAAAPPGVAPETRCTTEPTAPTTLPPLSGAKLSAAIAGLPDGEISGAIVQVRGSAGCWQGTSGVANVHTGQSVPQDGRFRIGSMTKMFTAVVALQLVAEGRLDLDQSVRHYLPDLLPAGYPAITVRQVLTYTSGINGTDVPHKDPDWFLVHRYDHWEPGSQLDLTTPPAFTPGTKQRYGNADYIVAGLLIEKVTGRTWEREVTDRIIRPLRLTGTTAPADDPRIRGPHAHGYEALSSANGTTRWVDITQANPSLQWSAAAIISTASDLDRFLVAVFTGQLMPAAQLDLMFTVPDVPTWDADDNPANDEPATFAIGLNRLKIGGLTLWGKTGDRPGYNNGIGATRDLSRRLTYSVNTLHMGGEFPAAVQRIITATYL</sequence>
<evidence type="ECO:0000256" key="1">
    <source>
        <dbReference type="SAM" id="MobiDB-lite"/>
    </source>
</evidence>
<gene>
    <name evidence="4" type="ORF">Pa4123_71790</name>
</gene>
<comment type="caution">
    <text evidence="4">The sequence shown here is derived from an EMBL/GenBank/DDBJ whole genome shotgun (WGS) entry which is preliminary data.</text>
</comment>
<dbReference type="PANTHER" id="PTHR46825">
    <property type="entry name" value="D-ALANYL-D-ALANINE-CARBOXYPEPTIDASE/ENDOPEPTIDASE AMPH"/>
    <property type="match status" value="1"/>
</dbReference>
<reference evidence="4" key="1">
    <citation type="submission" date="2022-12" db="EMBL/GenBank/DDBJ databases">
        <title>New Phytohabitans aurantiacus sp. RD004123 nov., an actinomycete isolated from soil.</title>
        <authorList>
            <person name="Triningsih D.W."/>
            <person name="Harunari E."/>
            <person name="Igarashi Y."/>
        </authorList>
    </citation>
    <scope>NUCLEOTIDE SEQUENCE</scope>
    <source>
        <strain evidence="4">RD004123</strain>
    </source>
</reference>
<dbReference type="SUPFAM" id="SSF56601">
    <property type="entry name" value="beta-lactamase/transpeptidase-like"/>
    <property type="match status" value="1"/>
</dbReference>
<dbReference type="RefSeq" id="WP_281903311.1">
    <property type="nucleotide sequence ID" value="NZ_BSDI01000051.1"/>
</dbReference>
<keyword evidence="5" id="KW-1185">Reference proteome</keyword>
<feature type="signal peptide" evidence="2">
    <location>
        <begin position="1"/>
        <end position="26"/>
    </location>
</feature>
<keyword evidence="2" id="KW-0732">Signal</keyword>
<dbReference type="Pfam" id="PF00144">
    <property type="entry name" value="Beta-lactamase"/>
    <property type="match status" value="1"/>
</dbReference>
<dbReference type="EMBL" id="BSDI01000051">
    <property type="protein sequence ID" value="GLI01902.1"/>
    <property type="molecule type" value="Genomic_DNA"/>
</dbReference>
<evidence type="ECO:0000256" key="2">
    <source>
        <dbReference type="SAM" id="SignalP"/>
    </source>
</evidence>
<feature type="domain" description="Beta-lactamase-related" evidence="3">
    <location>
        <begin position="59"/>
        <end position="390"/>
    </location>
</feature>
<feature type="chain" id="PRO_5046932644" evidence="2">
    <location>
        <begin position="27"/>
        <end position="400"/>
    </location>
</feature>
<proteinExistence type="predicted"/>
<evidence type="ECO:0000259" key="3">
    <source>
        <dbReference type="Pfam" id="PF00144"/>
    </source>
</evidence>
<evidence type="ECO:0000313" key="4">
    <source>
        <dbReference type="EMBL" id="GLI01902.1"/>
    </source>
</evidence>
<protein>
    <submittedName>
        <fullName evidence="4">Peptidase</fullName>
    </submittedName>
</protein>
<name>A0ABQ5R7P1_9ACTN</name>
<dbReference type="InterPro" id="IPR001466">
    <property type="entry name" value="Beta-lactam-related"/>
</dbReference>
<dbReference type="InterPro" id="IPR012338">
    <property type="entry name" value="Beta-lactam/transpept-like"/>
</dbReference>